<accession>A0A1G5WS37</accession>
<gene>
    <name evidence="3" type="ORF">SAMN02910343_01576</name>
</gene>
<protein>
    <submittedName>
        <fullName evidence="3">S1 RNA binding domain protein</fullName>
    </submittedName>
</protein>
<evidence type="ECO:0000259" key="2">
    <source>
        <dbReference type="PROSITE" id="PS50126"/>
    </source>
</evidence>
<dbReference type="PROSITE" id="PS50126">
    <property type="entry name" value="S1"/>
    <property type="match status" value="1"/>
</dbReference>
<feature type="compositionally biased region" description="Basic residues" evidence="1">
    <location>
        <begin position="98"/>
        <end position="107"/>
    </location>
</feature>
<dbReference type="Proteomes" id="UP000199689">
    <property type="component" value="Unassembled WGS sequence"/>
</dbReference>
<dbReference type="InterPro" id="IPR003029">
    <property type="entry name" value="S1_domain"/>
</dbReference>
<name>A0A1G5WS37_9FIRM</name>
<dbReference type="Gene3D" id="2.40.50.140">
    <property type="entry name" value="Nucleic acid-binding proteins"/>
    <property type="match status" value="1"/>
</dbReference>
<evidence type="ECO:0000313" key="4">
    <source>
        <dbReference type="Proteomes" id="UP000199689"/>
    </source>
</evidence>
<dbReference type="PANTHER" id="PTHR10724:SF10">
    <property type="entry name" value="S1 RNA-BINDING DOMAIN-CONTAINING PROTEIN 1"/>
    <property type="match status" value="1"/>
</dbReference>
<dbReference type="InterPro" id="IPR050437">
    <property type="entry name" value="Ribos_protein_bS1-like"/>
</dbReference>
<dbReference type="SUPFAM" id="SSF50249">
    <property type="entry name" value="Nucleic acid-binding proteins"/>
    <property type="match status" value="1"/>
</dbReference>
<dbReference type="PANTHER" id="PTHR10724">
    <property type="entry name" value="30S RIBOSOMAL PROTEIN S1"/>
    <property type="match status" value="1"/>
</dbReference>
<dbReference type="EMBL" id="FMXA01000030">
    <property type="protein sequence ID" value="SDA60923.1"/>
    <property type="molecule type" value="Genomic_DNA"/>
</dbReference>
<dbReference type="InterPro" id="IPR012340">
    <property type="entry name" value="NA-bd_OB-fold"/>
</dbReference>
<dbReference type="SMART" id="SM00316">
    <property type="entry name" value="S1"/>
    <property type="match status" value="1"/>
</dbReference>
<dbReference type="GO" id="GO:0003729">
    <property type="term" value="F:mRNA binding"/>
    <property type="evidence" value="ECO:0007669"/>
    <property type="project" value="TreeGrafter"/>
</dbReference>
<sequence>MALEVGSIVEGQVTGIAKFGAFVELPEKKTGLVHISEIANEFVSDINDFVKVNDKVKVKVLSVDSNGKIALSIKQAMKDEKGTAAKGHAHEQDNKVQARGHNHHERFSRHGESKGQKFHGGFQARHRNDSGSFEDKLNRFLKDSDERLLDLKRNVESKRGGRGSRWSD</sequence>
<feature type="compositionally biased region" description="Basic and acidic residues" evidence="1">
    <location>
        <begin position="80"/>
        <end position="96"/>
    </location>
</feature>
<dbReference type="GO" id="GO:0003735">
    <property type="term" value="F:structural constituent of ribosome"/>
    <property type="evidence" value="ECO:0007669"/>
    <property type="project" value="TreeGrafter"/>
</dbReference>
<keyword evidence="4" id="KW-1185">Reference proteome</keyword>
<dbReference type="OrthoDB" id="9810507at2"/>
<feature type="domain" description="S1 motif" evidence="2">
    <location>
        <begin position="6"/>
        <end position="74"/>
    </location>
</feature>
<evidence type="ECO:0000313" key="3">
    <source>
        <dbReference type="EMBL" id="SDA60923.1"/>
    </source>
</evidence>
<dbReference type="FunFam" id="2.40.50.140:FF:000051">
    <property type="entry name" value="RNA-binding transcriptional accessory protein"/>
    <property type="match status" value="1"/>
</dbReference>
<proteinExistence type="predicted"/>
<dbReference type="AlphaFoldDB" id="A0A1G5WS37"/>
<organism evidence="3 4">
    <name type="scientific">Allisonella histaminiformans</name>
    <dbReference type="NCBI Taxonomy" id="209880"/>
    <lineage>
        <taxon>Bacteria</taxon>
        <taxon>Bacillati</taxon>
        <taxon>Bacillota</taxon>
        <taxon>Negativicutes</taxon>
        <taxon>Veillonellales</taxon>
        <taxon>Veillonellaceae</taxon>
        <taxon>Allisonella</taxon>
    </lineage>
</organism>
<evidence type="ECO:0000256" key="1">
    <source>
        <dbReference type="SAM" id="MobiDB-lite"/>
    </source>
</evidence>
<dbReference type="STRING" id="209880.SAMN02910343_01576"/>
<feature type="region of interest" description="Disordered" evidence="1">
    <location>
        <begin position="80"/>
        <end position="130"/>
    </location>
</feature>
<dbReference type="GO" id="GO:0006412">
    <property type="term" value="P:translation"/>
    <property type="evidence" value="ECO:0007669"/>
    <property type="project" value="TreeGrafter"/>
</dbReference>
<reference evidence="3 4" key="1">
    <citation type="submission" date="2016-10" db="EMBL/GenBank/DDBJ databases">
        <authorList>
            <person name="de Groot N.N."/>
        </authorList>
    </citation>
    <scope>NUCLEOTIDE SEQUENCE [LARGE SCALE GENOMIC DNA]</scope>
    <source>
        <strain evidence="3 4">DSM 15230</strain>
    </source>
</reference>
<dbReference type="Pfam" id="PF00575">
    <property type="entry name" value="S1"/>
    <property type="match status" value="1"/>
</dbReference>
<dbReference type="GO" id="GO:0005737">
    <property type="term" value="C:cytoplasm"/>
    <property type="evidence" value="ECO:0007669"/>
    <property type="project" value="UniProtKB-ARBA"/>
</dbReference>